<dbReference type="Proteomes" id="UP000053789">
    <property type="component" value="Unassembled WGS sequence"/>
</dbReference>
<gene>
    <name evidence="7" type="ORF">Z519_05388</name>
</gene>
<evidence type="ECO:0000256" key="3">
    <source>
        <dbReference type="ARBA" id="ARBA00022723"/>
    </source>
</evidence>
<evidence type="ECO:0000256" key="1">
    <source>
        <dbReference type="ARBA" id="ARBA00001962"/>
    </source>
</evidence>
<dbReference type="RefSeq" id="XP_016620741.1">
    <property type="nucleotide sequence ID" value="XM_016763128.1"/>
</dbReference>
<protein>
    <recommendedName>
        <fullName evidence="9">Phytanoyl-CoA dioxygenase</fullName>
    </recommendedName>
</protein>
<comment type="cofactor">
    <cofactor evidence="1">
        <name>Fe cation</name>
        <dbReference type="ChEBI" id="CHEBI:24875"/>
    </cofactor>
</comment>
<proteinExistence type="inferred from homology"/>
<evidence type="ECO:0008006" key="9">
    <source>
        <dbReference type="Google" id="ProtNLM"/>
    </source>
</evidence>
<accession>A0A0D2G662</accession>
<dbReference type="PANTHER" id="PTHR20883">
    <property type="entry name" value="PHYTANOYL-COA DIOXYGENASE DOMAIN CONTAINING 1"/>
    <property type="match status" value="1"/>
</dbReference>
<dbReference type="OrthoDB" id="4132605at2759"/>
<dbReference type="SUPFAM" id="SSF51197">
    <property type="entry name" value="Clavaminate synthase-like"/>
    <property type="match status" value="1"/>
</dbReference>
<name>A0A0D2G662_CLAB1</name>
<evidence type="ECO:0000313" key="7">
    <source>
        <dbReference type="EMBL" id="KIW94072.1"/>
    </source>
</evidence>
<dbReference type="AlphaFoldDB" id="A0A0D2G662"/>
<dbReference type="EMBL" id="KN846986">
    <property type="protein sequence ID" value="KIW94072.1"/>
    <property type="molecule type" value="Genomic_DNA"/>
</dbReference>
<evidence type="ECO:0000256" key="4">
    <source>
        <dbReference type="ARBA" id="ARBA00022964"/>
    </source>
</evidence>
<keyword evidence="8" id="KW-1185">Reference proteome</keyword>
<evidence type="ECO:0000256" key="6">
    <source>
        <dbReference type="ARBA" id="ARBA00023004"/>
    </source>
</evidence>
<keyword evidence="3" id="KW-0479">Metal-binding</keyword>
<dbReference type="HOGENOM" id="CLU_047725_1_0_1"/>
<dbReference type="GO" id="GO:0046872">
    <property type="term" value="F:metal ion binding"/>
    <property type="evidence" value="ECO:0007669"/>
    <property type="project" value="UniProtKB-KW"/>
</dbReference>
<evidence type="ECO:0000256" key="5">
    <source>
        <dbReference type="ARBA" id="ARBA00023002"/>
    </source>
</evidence>
<keyword evidence="6" id="KW-0408">Iron</keyword>
<keyword evidence="4" id="KW-0223">Dioxygenase</keyword>
<dbReference type="Pfam" id="PF05721">
    <property type="entry name" value="PhyH"/>
    <property type="match status" value="1"/>
</dbReference>
<keyword evidence="5" id="KW-0560">Oxidoreductase</keyword>
<dbReference type="Gene3D" id="2.60.120.620">
    <property type="entry name" value="q2cbj1_9rhob like domain"/>
    <property type="match status" value="1"/>
</dbReference>
<evidence type="ECO:0000256" key="2">
    <source>
        <dbReference type="ARBA" id="ARBA00005830"/>
    </source>
</evidence>
<reference evidence="7" key="1">
    <citation type="submission" date="2015-01" db="EMBL/GenBank/DDBJ databases">
        <title>The Genome Sequence of Cladophialophora bantiana CBS 173.52.</title>
        <authorList>
            <consortium name="The Broad Institute Genomics Platform"/>
            <person name="Cuomo C."/>
            <person name="de Hoog S."/>
            <person name="Gorbushina A."/>
            <person name="Stielow B."/>
            <person name="Teixiera M."/>
            <person name="Abouelleil A."/>
            <person name="Chapman S.B."/>
            <person name="Priest M."/>
            <person name="Young S.K."/>
            <person name="Wortman J."/>
            <person name="Nusbaum C."/>
            <person name="Birren B."/>
        </authorList>
    </citation>
    <scope>NUCLEOTIDE SEQUENCE [LARGE SCALE GENOMIC DNA]</scope>
    <source>
        <strain evidence="7">CBS 173.52</strain>
    </source>
</reference>
<dbReference type="VEuPathDB" id="FungiDB:Z519_05388"/>
<organism evidence="7 8">
    <name type="scientific">Cladophialophora bantiana (strain ATCC 10958 / CBS 173.52 / CDC B-1940 / NIH 8579)</name>
    <name type="common">Xylohypha bantiana</name>
    <dbReference type="NCBI Taxonomy" id="1442370"/>
    <lineage>
        <taxon>Eukaryota</taxon>
        <taxon>Fungi</taxon>
        <taxon>Dikarya</taxon>
        <taxon>Ascomycota</taxon>
        <taxon>Pezizomycotina</taxon>
        <taxon>Eurotiomycetes</taxon>
        <taxon>Chaetothyriomycetidae</taxon>
        <taxon>Chaetothyriales</taxon>
        <taxon>Herpotrichiellaceae</taxon>
        <taxon>Cladophialophora</taxon>
    </lineage>
</organism>
<sequence>MDSITVTETETASTAKSMTTRLIAPIQRVSRTSSTLSITEIFAQDGAVIIEGFLTADQVQRFNAELDEPLRKLIPAGLLEGVPSEAREFLGIATRRLTNLITLSQTWREEIVNDDLLHAICEEILTKNTGGYWLSAAQMMEIGPSNPKQPLHRDFGNWWPNYDMPPSCPETMLNFLIATTDTTEENGATRAIPGSHKWRYSAEDHNLGKEEDTQICPLKAGDMLIIGGRIVHGGGCNSTKDSYRRVVSLVAVANCFTQEEAFALTVDLEMVKKMPLRVQRFLGFRSQYPKGSPGIWTRDTKDIGEFIGLGPNKE</sequence>
<dbReference type="PANTHER" id="PTHR20883:SF19">
    <property type="entry name" value="MULTIFUNCTIONAL DIOXYGENASE AUSE"/>
    <property type="match status" value="1"/>
</dbReference>
<evidence type="ECO:0000313" key="8">
    <source>
        <dbReference type="Proteomes" id="UP000053789"/>
    </source>
</evidence>
<dbReference type="GeneID" id="27698316"/>
<dbReference type="InterPro" id="IPR008775">
    <property type="entry name" value="Phytyl_CoA_dOase-like"/>
</dbReference>
<comment type="similarity">
    <text evidence="2">Belongs to the PhyH family.</text>
</comment>
<dbReference type="GO" id="GO:0051213">
    <property type="term" value="F:dioxygenase activity"/>
    <property type="evidence" value="ECO:0007669"/>
    <property type="project" value="UniProtKB-KW"/>
</dbReference>